<dbReference type="SMART" id="SM00213">
    <property type="entry name" value="UBQ"/>
    <property type="match status" value="1"/>
</dbReference>
<name>A0A8S4QUJ8_9NEOP</name>
<evidence type="ECO:0000256" key="1">
    <source>
        <dbReference type="SAM" id="MobiDB-lite"/>
    </source>
</evidence>
<dbReference type="InterPro" id="IPR019956">
    <property type="entry name" value="Ubiquitin_dom"/>
</dbReference>
<sequence>MHVRMRFYGQPEAVLVVESKLTKIEHFRLVIRDKFKVAPELQRLIYGGKLLEDGYTFHDYNIKLNDVIQLIERVQPVDKQDNDEGKNQKKDKAQEEKTVEYTDATSTLYEVGDLIDAKHKSGYWLEGTIIRIVLDPELHKDDKSSRTLEKEAEEISDENILFRVKLHH</sequence>
<keyword evidence="4" id="KW-1185">Reference proteome</keyword>
<evidence type="ECO:0000313" key="4">
    <source>
        <dbReference type="Proteomes" id="UP000838756"/>
    </source>
</evidence>
<reference evidence="3" key="1">
    <citation type="submission" date="2022-03" db="EMBL/GenBank/DDBJ databases">
        <authorList>
            <person name="Lindestad O."/>
        </authorList>
    </citation>
    <scope>NUCLEOTIDE SEQUENCE</scope>
</reference>
<evidence type="ECO:0000259" key="2">
    <source>
        <dbReference type="PROSITE" id="PS50053"/>
    </source>
</evidence>
<dbReference type="Proteomes" id="UP000838756">
    <property type="component" value="Unassembled WGS sequence"/>
</dbReference>
<proteinExistence type="predicted"/>
<dbReference type="AlphaFoldDB" id="A0A8S4QUJ8"/>
<organism evidence="3 4">
    <name type="scientific">Pararge aegeria aegeria</name>
    <dbReference type="NCBI Taxonomy" id="348720"/>
    <lineage>
        <taxon>Eukaryota</taxon>
        <taxon>Metazoa</taxon>
        <taxon>Ecdysozoa</taxon>
        <taxon>Arthropoda</taxon>
        <taxon>Hexapoda</taxon>
        <taxon>Insecta</taxon>
        <taxon>Pterygota</taxon>
        <taxon>Neoptera</taxon>
        <taxon>Endopterygota</taxon>
        <taxon>Lepidoptera</taxon>
        <taxon>Glossata</taxon>
        <taxon>Ditrysia</taxon>
        <taxon>Papilionoidea</taxon>
        <taxon>Nymphalidae</taxon>
        <taxon>Satyrinae</taxon>
        <taxon>Satyrini</taxon>
        <taxon>Parargina</taxon>
        <taxon>Pararge</taxon>
    </lineage>
</organism>
<feature type="region of interest" description="Disordered" evidence="1">
    <location>
        <begin position="78"/>
        <end position="99"/>
    </location>
</feature>
<evidence type="ECO:0000313" key="3">
    <source>
        <dbReference type="EMBL" id="CAH2218327.1"/>
    </source>
</evidence>
<protein>
    <submittedName>
        <fullName evidence="3">Jg22914 protein</fullName>
    </submittedName>
</protein>
<accession>A0A8S4QUJ8</accession>
<dbReference type="Gene3D" id="2.30.30.140">
    <property type="match status" value="1"/>
</dbReference>
<feature type="domain" description="Ubiquitin-like" evidence="2">
    <location>
        <begin position="1"/>
        <end position="73"/>
    </location>
</feature>
<dbReference type="InterPro" id="IPR029071">
    <property type="entry name" value="Ubiquitin-like_domsf"/>
</dbReference>
<dbReference type="SUPFAM" id="SSF54236">
    <property type="entry name" value="Ubiquitin-like"/>
    <property type="match status" value="1"/>
</dbReference>
<dbReference type="Gene3D" id="3.10.20.90">
    <property type="entry name" value="Phosphatidylinositol 3-kinase Catalytic Subunit, Chain A, domain 1"/>
    <property type="match status" value="1"/>
</dbReference>
<dbReference type="Pfam" id="PF00240">
    <property type="entry name" value="ubiquitin"/>
    <property type="match status" value="1"/>
</dbReference>
<feature type="non-terminal residue" evidence="3">
    <location>
        <position position="168"/>
    </location>
</feature>
<feature type="non-terminal residue" evidence="3">
    <location>
        <position position="1"/>
    </location>
</feature>
<comment type="caution">
    <text evidence="3">The sequence shown here is derived from an EMBL/GenBank/DDBJ whole genome shotgun (WGS) entry which is preliminary data.</text>
</comment>
<dbReference type="InterPro" id="IPR000626">
    <property type="entry name" value="Ubiquitin-like_dom"/>
</dbReference>
<gene>
    <name evidence="3" type="primary">jg22914</name>
    <name evidence="3" type="ORF">PAEG_LOCUS6164</name>
</gene>
<dbReference type="EMBL" id="CAKXAJ010019405">
    <property type="protein sequence ID" value="CAH2218327.1"/>
    <property type="molecule type" value="Genomic_DNA"/>
</dbReference>
<dbReference type="PRINTS" id="PR00348">
    <property type="entry name" value="UBIQUITIN"/>
</dbReference>
<dbReference type="PROSITE" id="PS50053">
    <property type="entry name" value="UBIQUITIN_2"/>
    <property type="match status" value="1"/>
</dbReference>
<dbReference type="OrthoDB" id="2270193at2759"/>